<proteinExistence type="predicted"/>
<dbReference type="EMBL" id="MH191398">
    <property type="protein sequence ID" value="AWN08599.1"/>
    <property type="molecule type" value="Genomic_DNA"/>
</dbReference>
<dbReference type="RefSeq" id="YP_009802109.1">
    <property type="nucleotide sequence ID" value="NC_047978.1"/>
</dbReference>
<dbReference type="KEGG" id="vg:54992643"/>
<reference evidence="1 2" key="1">
    <citation type="submission" date="2018-04" db="EMBL/GenBank/DDBJ databases">
        <title>Phage therapy in agriculture - a green tech approach to combat plant pathogenic bacteria.</title>
        <authorList>
            <person name="Djurhuus A.M."/>
            <person name="Carstens A.B."/>
            <person name="Hansen L.H."/>
        </authorList>
    </citation>
    <scope>NUCLEOTIDE SEQUENCE [LARGE SCALE GENOMIC DNA]</scope>
</reference>
<name>A0A2U8UWH0_9CAUD</name>
<keyword evidence="2" id="KW-1185">Reference proteome</keyword>
<protein>
    <submittedName>
        <fullName evidence="1">Uncharacterized protein</fullName>
    </submittedName>
</protein>
<dbReference type="GeneID" id="54992643"/>
<organism evidence="1 2">
    <name type="scientific">Erwinia phage Faunus</name>
    <dbReference type="NCBI Taxonomy" id="2182346"/>
    <lineage>
        <taxon>Viruses</taxon>
        <taxon>Duplodnaviria</taxon>
        <taxon>Heunggongvirae</taxon>
        <taxon>Uroviricota</taxon>
        <taxon>Caudoviricetes</taxon>
        <taxon>Chaseviridae</taxon>
        <taxon>Cleopatravirinae</taxon>
        <taxon>Faunusvirus</taxon>
        <taxon>Faunusvirus faunus</taxon>
    </lineage>
</organism>
<accession>A0A2U8UWH0</accession>
<sequence length="108" mass="12707">MYVYYETWQFGSSFYTHRVTVYERCTDKLFQTLKSKFGSKSVNRTKGSGKVYVRETMRIARVHRNMPRTPATKRYGEWLFATSRNFVLGISAEFHPDSGEKLSTRECN</sequence>
<dbReference type="Proteomes" id="UP000246222">
    <property type="component" value="Segment"/>
</dbReference>
<evidence type="ECO:0000313" key="1">
    <source>
        <dbReference type="EMBL" id="AWN08599.1"/>
    </source>
</evidence>
<evidence type="ECO:0000313" key="2">
    <source>
        <dbReference type="Proteomes" id="UP000246222"/>
    </source>
</evidence>